<dbReference type="EMBL" id="CACSLK010024742">
    <property type="protein sequence ID" value="CAA0824446.1"/>
    <property type="molecule type" value="Genomic_DNA"/>
</dbReference>
<evidence type="ECO:0000256" key="2">
    <source>
        <dbReference type="SAM" id="SignalP"/>
    </source>
</evidence>
<evidence type="ECO:0000256" key="1">
    <source>
        <dbReference type="SAM" id="MobiDB-lite"/>
    </source>
</evidence>
<proteinExistence type="predicted"/>
<dbReference type="AlphaFoldDB" id="A0A9N7RCT3"/>
<gene>
    <name evidence="3" type="ORF">SHERM_21392</name>
</gene>
<organism evidence="3 4">
    <name type="scientific">Striga hermonthica</name>
    <name type="common">Purple witchweed</name>
    <name type="synonym">Buchnera hermonthica</name>
    <dbReference type="NCBI Taxonomy" id="68872"/>
    <lineage>
        <taxon>Eukaryota</taxon>
        <taxon>Viridiplantae</taxon>
        <taxon>Streptophyta</taxon>
        <taxon>Embryophyta</taxon>
        <taxon>Tracheophyta</taxon>
        <taxon>Spermatophyta</taxon>
        <taxon>Magnoliopsida</taxon>
        <taxon>eudicotyledons</taxon>
        <taxon>Gunneridae</taxon>
        <taxon>Pentapetalae</taxon>
        <taxon>asterids</taxon>
        <taxon>lamiids</taxon>
        <taxon>Lamiales</taxon>
        <taxon>Orobanchaceae</taxon>
        <taxon>Buchnereae</taxon>
        <taxon>Striga</taxon>
    </lineage>
</organism>
<feature type="region of interest" description="Disordered" evidence="1">
    <location>
        <begin position="47"/>
        <end position="77"/>
    </location>
</feature>
<feature type="chain" id="PRO_5040187015" evidence="2">
    <location>
        <begin position="24"/>
        <end position="117"/>
    </location>
</feature>
<dbReference type="Proteomes" id="UP001153555">
    <property type="component" value="Unassembled WGS sequence"/>
</dbReference>
<comment type="caution">
    <text evidence="3">The sequence shown here is derived from an EMBL/GenBank/DDBJ whole genome shotgun (WGS) entry which is preliminary data.</text>
</comment>
<dbReference type="OrthoDB" id="10569402at2759"/>
<name>A0A9N7RCT3_STRHE</name>
<evidence type="ECO:0000313" key="4">
    <source>
        <dbReference type="Proteomes" id="UP001153555"/>
    </source>
</evidence>
<keyword evidence="4" id="KW-1185">Reference proteome</keyword>
<evidence type="ECO:0000313" key="3">
    <source>
        <dbReference type="EMBL" id="CAA0824446.1"/>
    </source>
</evidence>
<dbReference type="PANTHER" id="PTHR35094:SF1">
    <property type="entry name" value="PROTEIN, PUTATIVE-RELATED"/>
    <property type="match status" value="1"/>
</dbReference>
<dbReference type="PANTHER" id="PTHR35094">
    <property type="entry name" value="LEUCINE-RICH REPEAT EXTENSIN-LIKE PROTEIN 2"/>
    <property type="match status" value="1"/>
</dbReference>
<reference evidence="3" key="1">
    <citation type="submission" date="2019-12" db="EMBL/GenBank/DDBJ databases">
        <authorList>
            <person name="Scholes J."/>
        </authorList>
    </citation>
    <scope>NUCLEOTIDE SEQUENCE</scope>
</reference>
<protein>
    <submittedName>
        <fullName evidence="3">Uncharacterized protein</fullName>
    </submittedName>
</protein>
<sequence>MARVRMMQIITFLVATLWAFVKSEIVTTPTGLEKKCGDCPCNNPCTTTPPPPPLEKKPPSSNCPPPPSRGGRNPPYIYVNGPPGSVYSVYSYYSGSSRGNPLPFLIAAAIFCLFLPI</sequence>
<feature type="signal peptide" evidence="2">
    <location>
        <begin position="1"/>
        <end position="23"/>
    </location>
</feature>
<accession>A0A9N7RCT3</accession>
<keyword evidence="2" id="KW-0732">Signal</keyword>